<protein>
    <recommendedName>
        <fullName evidence="5">DUF4920 domain-containing protein</fullName>
    </recommendedName>
</protein>
<sequence length="190" mass="20654">MKKLIYITAAVGFAFTACSEQAPETETSNEPHTKQEVADNETTDTPEVVMVDGYAYYGIEEMTPEGAVSVEEMNAIVDSTGGFEGKVKAQLGGVCQKAGCWVTIVNPGEEEEIRVFFGEHDFVVPIDTELGKEVILQGKTDIDTFTVEFQKHLLDDEAASGNEVPQSAYDAITEDKIETSFIATAILIKS</sequence>
<dbReference type="KEGG" id="ptan:CRYO30217_03508"/>
<dbReference type="Proteomes" id="UP000683507">
    <property type="component" value="Chromosome"/>
</dbReference>
<dbReference type="AlphaFoldDB" id="A0A916NU78"/>
<proteinExistence type="predicted"/>
<feature type="signal peptide" evidence="2">
    <location>
        <begin position="1"/>
        <end position="22"/>
    </location>
</feature>
<evidence type="ECO:0000313" key="4">
    <source>
        <dbReference type="Proteomes" id="UP000683507"/>
    </source>
</evidence>
<dbReference type="Pfam" id="PF16267">
    <property type="entry name" value="DUF4920"/>
    <property type="match status" value="1"/>
</dbReference>
<keyword evidence="2" id="KW-0732">Signal</keyword>
<feature type="region of interest" description="Disordered" evidence="1">
    <location>
        <begin position="21"/>
        <end position="44"/>
    </location>
</feature>
<name>A0A916NU78_9FLAO</name>
<reference evidence="3" key="1">
    <citation type="submission" date="2021-04" db="EMBL/GenBank/DDBJ databases">
        <authorList>
            <person name="Rodrigo-Torres L."/>
            <person name="Arahal R. D."/>
            <person name="Lucena T."/>
        </authorList>
    </citation>
    <scope>NUCLEOTIDE SEQUENCE</scope>
    <source>
        <strain evidence="3">AS29M-1</strain>
    </source>
</reference>
<dbReference type="PROSITE" id="PS51257">
    <property type="entry name" value="PROKAR_LIPOPROTEIN"/>
    <property type="match status" value="1"/>
</dbReference>
<feature type="chain" id="PRO_5037824850" description="DUF4920 domain-containing protein" evidence="2">
    <location>
        <begin position="23"/>
        <end position="190"/>
    </location>
</feature>
<accession>A0A916NU78</accession>
<dbReference type="RefSeq" id="WP_258543680.1">
    <property type="nucleotide sequence ID" value="NZ_OU015584.1"/>
</dbReference>
<organism evidence="3 4">
    <name type="scientific">Parvicella tangerina</name>
    <dbReference type="NCBI Taxonomy" id="2829795"/>
    <lineage>
        <taxon>Bacteria</taxon>
        <taxon>Pseudomonadati</taxon>
        <taxon>Bacteroidota</taxon>
        <taxon>Flavobacteriia</taxon>
        <taxon>Flavobacteriales</taxon>
        <taxon>Parvicellaceae</taxon>
        <taxon>Parvicella</taxon>
    </lineage>
</organism>
<keyword evidence="4" id="KW-1185">Reference proteome</keyword>
<evidence type="ECO:0000313" key="3">
    <source>
        <dbReference type="EMBL" id="CAG5087539.1"/>
    </source>
</evidence>
<evidence type="ECO:0000256" key="1">
    <source>
        <dbReference type="SAM" id="MobiDB-lite"/>
    </source>
</evidence>
<gene>
    <name evidence="3" type="ORF">CRYO30217_03508</name>
</gene>
<evidence type="ECO:0000256" key="2">
    <source>
        <dbReference type="SAM" id="SignalP"/>
    </source>
</evidence>
<evidence type="ECO:0008006" key="5">
    <source>
        <dbReference type="Google" id="ProtNLM"/>
    </source>
</evidence>
<dbReference type="InterPro" id="IPR032577">
    <property type="entry name" value="DUF4920"/>
</dbReference>
<dbReference type="EMBL" id="OU015584">
    <property type="protein sequence ID" value="CAG5087539.1"/>
    <property type="molecule type" value="Genomic_DNA"/>
</dbReference>